<feature type="transmembrane region" description="Helical" evidence="1">
    <location>
        <begin position="25"/>
        <end position="45"/>
    </location>
</feature>
<proteinExistence type="predicted"/>
<evidence type="ECO:0000313" key="2">
    <source>
        <dbReference type="EMBL" id="BAM47386.1"/>
    </source>
</evidence>
<organism evidence="2 3">
    <name type="scientific">Amphibacillus xylanus (strain ATCC 51415 / DSM 6626 / JCM 7361 / LMG 17667 / NBRC 15112 / Ep01)</name>
    <dbReference type="NCBI Taxonomy" id="698758"/>
    <lineage>
        <taxon>Bacteria</taxon>
        <taxon>Bacillati</taxon>
        <taxon>Bacillota</taxon>
        <taxon>Bacilli</taxon>
        <taxon>Bacillales</taxon>
        <taxon>Bacillaceae</taxon>
        <taxon>Amphibacillus</taxon>
    </lineage>
</organism>
<keyword evidence="1" id="KW-1133">Transmembrane helix</keyword>
<dbReference type="STRING" id="698758.AXY_12540"/>
<dbReference type="AlphaFoldDB" id="K0J435"/>
<name>K0J435_AMPXN</name>
<dbReference type="HOGENOM" id="CLU_2784757_0_0_9"/>
<protein>
    <submittedName>
        <fullName evidence="2">Uncharacterized protein</fullName>
    </submittedName>
</protein>
<keyword evidence="3" id="KW-1185">Reference proteome</keyword>
<sequence>MLELLTNYPLYQALLFNVSFQGLEFINVALIVFSLIFVCLSYVLFKLFRATHSNNQKHQLQDHDDVVD</sequence>
<dbReference type="RefSeq" id="WP_015009990.1">
    <property type="nucleotide sequence ID" value="NC_018704.1"/>
</dbReference>
<evidence type="ECO:0000256" key="1">
    <source>
        <dbReference type="SAM" id="Phobius"/>
    </source>
</evidence>
<keyword evidence="1" id="KW-0812">Transmembrane</keyword>
<keyword evidence="1" id="KW-0472">Membrane</keyword>
<gene>
    <name evidence="2" type="ordered locus">AXY_12540</name>
</gene>
<accession>K0J435</accession>
<dbReference type="KEGG" id="axl:AXY_12540"/>
<dbReference type="EMBL" id="AP012050">
    <property type="protein sequence ID" value="BAM47386.1"/>
    <property type="molecule type" value="Genomic_DNA"/>
</dbReference>
<evidence type="ECO:0000313" key="3">
    <source>
        <dbReference type="Proteomes" id="UP000006294"/>
    </source>
</evidence>
<dbReference type="Proteomes" id="UP000006294">
    <property type="component" value="Chromosome"/>
</dbReference>
<reference evidence="2 3" key="1">
    <citation type="submission" date="2011-01" db="EMBL/GenBank/DDBJ databases">
        <title>Whole genome sequence of Amphibacillus xylinus NBRC 15112.</title>
        <authorList>
            <person name="Nakazawa H."/>
            <person name="Katano Y."/>
            <person name="Nakamura S."/>
            <person name="Sasagawa M."/>
            <person name="Fukada J."/>
            <person name="Arai T."/>
            <person name="Sasakura N."/>
            <person name="Mochizuki D."/>
            <person name="Hosoyama A."/>
            <person name="Harada K."/>
            <person name="Horikawa H."/>
            <person name="Kato Y."/>
            <person name="Harada T."/>
            <person name="Sasaki K."/>
            <person name="Sekiguchi M."/>
            <person name="Hodoyama M."/>
            <person name="Nishiko R."/>
            <person name="Narita H."/>
            <person name="Hanamaki A."/>
            <person name="Hata C."/>
            <person name="Konno Y."/>
            <person name="Niimura Y."/>
            <person name="Yamazaki S."/>
            <person name="Fujita N."/>
        </authorList>
    </citation>
    <scope>NUCLEOTIDE SEQUENCE [LARGE SCALE GENOMIC DNA]</scope>
    <source>
        <strain evidence="3">ATCC 51415 / DSM 6626 / JCM 7361 / LMG 17667 / NBRC 15112 / Ep01</strain>
    </source>
</reference>